<protein>
    <recommendedName>
        <fullName evidence="5">DUF3060 domain-containing protein</fullName>
    </recommendedName>
</protein>
<evidence type="ECO:0000313" key="4">
    <source>
        <dbReference type="Proteomes" id="UP000465304"/>
    </source>
</evidence>
<feature type="region of interest" description="Disordered" evidence="1">
    <location>
        <begin position="1"/>
        <end position="23"/>
    </location>
</feature>
<evidence type="ECO:0000313" key="3">
    <source>
        <dbReference type="EMBL" id="GFH01537.1"/>
    </source>
</evidence>
<keyword evidence="2" id="KW-0472">Membrane</keyword>
<feature type="transmembrane region" description="Helical" evidence="2">
    <location>
        <begin position="108"/>
        <end position="131"/>
    </location>
</feature>
<keyword evidence="4" id="KW-1185">Reference proteome</keyword>
<dbReference type="InterPro" id="IPR021417">
    <property type="entry name" value="DUF3060"/>
</dbReference>
<evidence type="ECO:0000256" key="2">
    <source>
        <dbReference type="SAM" id="Phobius"/>
    </source>
</evidence>
<evidence type="ECO:0000256" key="1">
    <source>
        <dbReference type="SAM" id="MobiDB-lite"/>
    </source>
</evidence>
<keyword evidence="2" id="KW-0812">Transmembrane</keyword>
<dbReference type="Proteomes" id="UP000465304">
    <property type="component" value="Unassembled WGS sequence"/>
</dbReference>
<accession>A0A7I9ZLF7</accession>
<comment type="caution">
    <text evidence="3">The sequence shown here is derived from an EMBL/GenBank/DDBJ whole genome shotgun (WGS) entry which is preliminary data.</text>
</comment>
<dbReference type="AlphaFoldDB" id="A0A7I9ZLF7"/>
<dbReference type="EMBL" id="BLLB01000002">
    <property type="protein sequence ID" value="GFH01537.1"/>
    <property type="molecule type" value="Genomic_DNA"/>
</dbReference>
<name>A0A7I9ZLF7_9MYCO</name>
<sequence>MVCGYHADRSPNPAAGNCQPSDTSTVGLQPLSWDDHVCKHLRMEPDGDPEARIRDLERPLADQAHASELGTRPYEATPAVDVPVTYPQYGSPYYSPPQRVVHKRPQTALWLVPLVVIGVVGVGIVGLVAFFNLAGSSSDAPVRPGPPGIAGGGGSVDAPRAAPRVDPTDDVLTVAAGGSLSIAGVEQRKTVVCDRGSVSVSGVTNTIKIQGPCASVSVSGMDNTVTVDTAETITASGFDNQVIYRDGNPEISKSGRGNIVEQG</sequence>
<gene>
    <name evidence="3" type="ORF">MHIP_20200</name>
</gene>
<keyword evidence="2" id="KW-1133">Transmembrane helix</keyword>
<evidence type="ECO:0008006" key="5">
    <source>
        <dbReference type="Google" id="ProtNLM"/>
    </source>
</evidence>
<dbReference type="Pfam" id="PF11259">
    <property type="entry name" value="DUF3060"/>
    <property type="match status" value="1"/>
</dbReference>
<proteinExistence type="predicted"/>
<organism evidence="3 4">
    <name type="scientific">Mycolicibacterium hippocampi</name>
    <dbReference type="NCBI Taxonomy" id="659824"/>
    <lineage>
        <taxon>Bacteria</taxon>
        <taxon>Bacillati</taxon>
        <taxon>Actinomycetota</taxon>
        <taxon>Actinomycetes</taxon>
        <taxon>Mycobacteriales</taxon>
        <taxon>Mycobacteriaceae</taxon>
        <taxon>Mycolicibacterium</taxon>
    </lineage>
</organism>
<reference evidence="3 4" key="1">
    <citation type="journal article" date="2019" name="Emerg. Microbes Infect.">
        <title>Comprehensive subspecies identification of 175 nontuberculous mycobacteria species based on 7547 genomic profiles.</title>
        <authorList>
            <person name="Matsumoto Y."/>
            <person name="Kinjo T."/>
            <person name="Motooka D."/>
            <person name="Nabeya D."/>
            <person name="Jung N."/>
            <person name="Uechi K."/>
            <person name="Horii T."/>
            <person name="Iida T."/>
            <person name="Fujita J."/>
            <person name="Nakamura S."/>
        </authorList>
    </citation>
    <scope>NUCLEOTIDE SEQUENCE [LARGE SCALE GENOMIC DNA]</scope>
    <source>
        <strain evidence="3 4">JCM 30996</strain>
    </source>
</reference>
<feature type="region of interest" description="Disordered" evidence="1">
    <location>
        <begin position="137"/>
        <end position="162"/>
    </location>
</feature>